<gene>
    <name evidence="2" type="ORF">HUG12_13095</name>
</gene>
<organism evidence="2 3">
    <name type="scientific">Halorarum salinum</name>
    <dbReference type="NCBI Taxonomy" id="2743089"/>
    <lineage>
        <taxon>Archaea</taxon>
        <taxon>Methanobacteriati</taxon>
        <taxon>Methanobacteriota</taxon>
        <taxon>Stenosarchaea group</taxon>
        <taxon>Halobacteria</taxon>
        <taxon>Halobacteriales</taxon>
        <taxon>Haloferacaceae</taxon>
        <taxon>Halorarum</taxon>
    </lineage>
</organism>
<proteinExistence type="predicted"/>
<dbReference type="EMBL" id="CP058579">
    <property type="protein sequence ID" value="QLG62608.1"/>
    <property type="molecule type" value="Genomic_DNA"/>
</dbReference>
<accession>A0A7D5LBI8</accession>
<dbReference type="OrthoDB" id="350582at2157"/>
<evidence type="ECO:0000256" key="1">
    <source>
        <dbReference type="SAM" id="MobiDB-lite"/>
    </source>
</evidence>
<feature type="region of interest" description="Disordered" evidence="1">
    <location>
        <begin position="22"/>
        <end position="41"/>
    </location>
</feature>
<dbReference type="GeneID" id="56038412"/>
<sequence length="97" mass="10478">MTATLDDVLAALEELGYGSVTRTEGYDEAGGTVPLPEEHRAEPRSGWRRLLPRLYDGGDPALVPDDLRAAVEERGWVVQPMGRSAETATVVVSRDGV</sequence>
<evidence type="ECO:0000313" key="3">
    <source>
        <dbReference type="Proteomes" id="UP000509626"/>
    </source>
</evidence>
<keyword evidence="3" id="KW-1185">Reference proteome</keyword>
<dbReference type="AlphaFoldDB" id="A0A7D5LBI8"/>
<protein>
    <submittedName>
        <fullName evidence="2">Uncharacterized protein</fullName>
    </submittedName>
</protein>
<reference evidence="2 3" key="1">
    <citation type="submission" date="2020-06" db="EMBL/GenBank/DDBJ databases">
        <title>NJ-3-1, isolated from saline soil.</title>
        <authorList>
            <person name="Cui H.L."/>
            <person name="Shi X."/>
        </authorList>
    </citation>
    <scope>NUCLEOTIDE SEQUENCE [LARGE SCALE GENOMIC DNA]</scope>
    <source>
        <strain evidence="2 3">NJ-3-1</strain>
    </source>
</reference>
<dbReference type="Proteomes" id="UP000509626">
    <property type="component" value="Chromosome"/>
</dbReference>
<name>A0A7D5LBI8_9EURY</name>
<evidence type="ECO:0000313" key="2">
    <source>
        <dbReference type="EMBL" id="QLG62608.1"/>
    </source>
</evidence>
<dbReference type="RefSeq" id="WP_179269193.1">
    <property type="nucleotide sequence ID" value="NZ_CP058579.1"/>
</dbReference>
<dbReference type="KEGG" id="halu:HUG12_13095"/>